<dbReference type="Pfam" id="PF00274">
    <property type="entry name" value="Glycolytic"/>
    <property type="match status" value="1"/>
</dbReference>
<dbReference type="SUPFAM" id="SSF51569">
    <property type="entry name" value="Aldolase"/>
    <property type="match status" value="1"/>
</dbReference>
<dbReference type="PANTHER" id="PTHR11627">
    <property type="entry name" value="FRUCTOSE-BISPHOSPHATE ALDOLASE"/>
    <property type="match status" value="1"/>
</dbReference>
<evidence type="ECO:0000256" key="5">
    <source>
        <dbReference type="ARBA" id="ARBA00023239"/>
    </source>
</evidence>
<evidence type="ECO:0000256" key="3">
    <source>
        <dbReference type="ARBA" id="ARBA00013068"/>
    </source>
</evidence>
<proteinExistence type="inferred from homology"/>
<dbReference type="OrthoDB" id="36455at2759"/>
<dbReference type="Gene3D" id="3.20.20.70">
    <property type="entry name" value="Aldolase class I"/>
    <property type="match status" value="1"/>
</dbReference>
<keyword evidence="4" id="KW-0324">Glycolysis</keyword>
<evidence type="ECO:0000313" key="6">
    <source>
        <dbReference type="EMBL" id="KOO26004.1"/>
    </source>
</evidence>
<organism evidence="6 7">
    <name type="scientific">Chrysochromulina tobinii</name>
    <dbReference type="NCBI Taxonomy" id="1460289"/>
    <lineage>
        <taxon>Eukaryota</taxon>
        <taxon>Haptista</taxon>
        <taxon>Haptophyta</taxon>
        <taxon>Prymnesiophyceae</taxon>
        <taxon>Prymnesiales</taxon>
        <taxon>Chrysochromulinaceae</taxon>
        <taxon>Chrysochromulina</taxon>
    </lineage>
</organism>
<comment type="caution">
    <text evidence="6">The sequence shown here is derived from an EMBL/GenBank/DDBJ whole genome shotgun (WGS) entry which is preliminary data.</text>
</comment>
<dbReference type="GO" id="GO:0004332">
    <property type="term" value="F:fructose-bisphosphate aldolase activity"/>
    <property type="evidence" value="ECO:0007669"/>
    <property type="project" value="UniProtKB-EC"/>
</dbReference>
<evidence type="ECO:0000313" key="7">
    <source>
        <dbReference type="Proteomes" id="UP000037460"/>
    </source>
</evidence>
<evidence type="ECO:0000256" key="1">
    <source>
        <dbReference type="ARBA" id="ARBA00004714"/>
    </source>
</evidence>
<keyword evidence="7" id="KW-1185">Reference proteome</keyword>
<comment type="pathway">
    <text evidence="1">Carbohydrate degradation; glycolysis; D-glyceraldehyde 3-phosphate and glycerone phosphate from D-glucose: step 4/4.</text>
</comment>
<dbReference type="InterPro" id="IPR000741">
    <property type="entry name" value="FBA_I"/>
</dbReference>
<dbReference type="NCBIfam" id="NF033379">
    <property type="entry name" value="FrucBisAld_I"/>
    <property type="match status" value="1"/>
</dbReference>
<evidence type="ECO:0000256" key="4">
    <source>
        <dbReference type="ARBA" id="ARBA00023152"/>
    </source>
</evidence>
<reference evidence="7" key="1">
    <citation type="journal article" date="2015" name="PLoS Genet.">
        <title>Genome Sequence and Transcriptome Analyses of Chrysochromulina tobin: Metabolic Tools for Enhanced Algal Fitness in the Prominent Order Prymnesiales (Haptophyceae).</title>
        <authorList>
            <person name="Hovde B.T."/>
            <person name="Deodato C.R."/>
            <person name="Hunsperger H.M."/>
            <person name="Ryken S.A."/>
            <person name="Yost W."/>
            <person name="Jha R.K."/>
            <person name="Patterson J."/>
            <person name="Monnat R.J. Jr."/>
            <person name="Barlow S.B."/>
            <person name="Starkenburg S.R."/>
            <person name="Cattolico R.A."/>
        </authorList>
    </citation>
    <scope>NUCLEOTIDE SEQUENCE</scope>
    <source>
        <strain evidence="7">CCMP291</strain>
    </source>
</reference>
<dbReference type="UniPathway" id="UPA00109">
    <property type="reaction ID" value="UER00183"/>
</dbReference>
<keyword evidence="5" id="KW-0456">Lyase</keyword>
<dbReference type="InterPro" id="IPR013785">
    <property type="entry name" value="Aldolase_TIM"/>
</dbReference>
<evidence type="ECO:0000256" key="2">
    <source>
        <dbReference type="ARBA" id="ARBA00010387"/>
    </source>
</evidence>
<dbReference type="EC" id="4.1.2.13" evidence="3"/>
<dbReference type="GO" id="GO:0006096">
    <property type="term" value="P:glycolytic process"/>
    <property type="evidence" value="ECO:0007669"/>
    <property type="project" value="UniProtKB-UniPathway"/>
</dbReference>
<protein>
    <recommendedName>
        <fullName evidence="3">fructose-bisphosphate aldolase</fullName>
        <ecNumber evidence="3">4.1.2.13</ecNumber>
    </recommendedName>
</protein>
<dbReference type="AlphaFoldDB" id="A0A0M0JHG5"/>
<dbReference type="Proteomes" id="UP000037460">
    <property type="component" value="Unassembled WGS sequence"/>
</dbReference>
<dbReference type="EMBL" id="JWZX01002902">
    <property type="protein sequence ID" value="KOO26004.1"/>
    <property type="molecule type" value="Genomic_DNA"/>
</dbReference>
<gene>
    <name evidence="6" type="ORF">Ctob_003304</name>
</gene>
<accession>A0A0M0JHG5</accession>
<name>A0A0M0JHG5_9EUKA</name>
<sequence length="387" mass="41664">MAAHFCVGSGAAQRRSWLSPELKAKLEAVVEHIGQPGKGISACDESARTINPRFEKVGVEASEDRRRAYRQMLFEAEGAEQLVSGAILDPETVFQKSDKGVPLPKLLAERGILPGVKPSLQVYKLPGCDGETVMQGLDSLAERLREYREAGCVFAKWRSPLDVDVAAGKPSQLAIEANMRDQARYALICQSEGIVPIVEPDLVLAGTHTLEDAVEINVRVLNALFSSMAEHGVHLEGCILKVNMVNAGKNGPITYSAEEIADANLRTLRRTLPVAVRTVNYLSGGQPLPDACARLDAINRLKTQRGGDRYAPWNLSYSWSAAIQLPLFELCRDGELARDVATGLPLTAMAAQYVANLRIASAAAKGELAAALVPDVRETTGTAPALS</sequence>
<comment type="similarity">
    <text evidence="2">Belongs to the class I fructose-bisphosphate aldolase family.</text>
</comment>